<dbReference type="EMBL" id="JAESND010000008">
    <property type="protein sequence ID" value="MBM3117053.1"/>
    <property type="molecule type" value="Genomic_DNA"/>
</dbReference>
<proteinExistence type="predicted"/>
<evidence type="ECO:0000313" key="1">
    <source>
        <dbReference type="EMBL" id="MBM3117053.1"/>
    </source>
</evidence>
<sequence>MAIKCAVAAAPDQFWSLLGQSVGSARIFLISTQTHGSGSDYALMSRIVKYLHTRHDFSVLCMASGFYDGLKIEENAASLPLRSRIEGALFRMYANAEELEILFDHIESSAGTGKALRLAGVDVPMGGHYSRQCLVSELVAYLDTNRIDRFGLDDFLGLCQAYLSLEPVGHAARREIMQDGFFRLDQSLSAEGLQGADFWRLMVENLKARYAFTELGQSRDLQMANNFRYLYESRHSGEKVILWGHACHDLPMEGNLGGFVKSWYGDDVYVCHLSGQDGQIVNFETGGTFEIPAAAPGFIEEKLSSLGFDTALVTAMPARLDCAAEALDLDDDIQVRLLAYSSSCQLNRVFSSPDERGLIDAIVFTRDIVPTRQIRR</sequence>
<dbReference type="Proteomes" id="UP000809431">
    <property type="component" value="Unassembled WGS sequence"/>
</dbReference>
<keyword evidence="2" id="KW-1185">Reference proteome</keyword>
<gene>
    <name evidence="1" type="ORF">JMJ54_14550</name>
</gene>
<reference evidence="1 2" key="1">
    <citation type="submission" date="2021-01" db="EMBL/GenBank/DDBJ databases">
        <title>Draft Genome Sequence and Polyhydroxyalkanoate Biosynthetic Potential of Jeongeupia naejangsanensis Type Strain DSM 24253.</title>
        <authorList>
            <person name="Turrini P."/>
            <person name="Artuso I."/>
            <person name="Lugli G.A."/>
            <person name="Frangipani E."/>
            <person name="Ventura M."/>
            <person name="Visca P."/>
        </authorList>
    </citation>
    <scope>NUCLEOTIDE SEQUENCE [LARGE SCALE GENOMIC DNA]</scope>
    <source>
        <strain evidence="1 2">DSM 24253</strain>
    </source>
</reference>
<dbReference type="RefSeq" id="WP_203539283.1">
    <property type="nucleotide sequence ID" value="NZ_JAESND010000008.1"/>
</dbReference>
<evidence type="ECO:0000313" key="2">
    <source>
        <dbReference type="Proteomes" id="UP000809431"/>
    </source>
</evidence>
<accession>A0ABS2BPV2</accession>
<dbReference type="Gene3D" id="1.20.1440.30">
    <property type="entry name" value="Biosynthetic Protein domain"/>
    <property type="match status" value="1"/>
</dbReference>
<dbReference type="InterPro" id="IPR052036">
    <property type="entry name" value="Hydrolase/PRTase-associated"/>
</dbReference>
<dbReference type="PANTHER" id="PTHR31299">
    <property type="entry name" value="ESTERASE, PUTATIVE (AFU_ORTHOLOGUE AFUA_1G05850)-RELATED"/>
    <property type="match status" value="1"/>
</dbReference>
<dbReference type="Pfam" id="PF05139">
    <property type="entry name" value="Erythro_esteras"/>
    <property type="match status" value="1"/>
</dbReference>
<dbReference type="PANTHER" id="PTHR31299:SF0">
    <property type="entry name" value="ESTERASE, PUTATIVE (AFU_ORTHOLOGUE AFUA_1G05850)-RELATED"/>
    <property type="match status" value="1"/>
</dbReference>
<organism evidence="1 2">
    <name type="scientific">Jeongeupia naejangsanensis</name>
    <dbReference type="NCBI Taxonomy" id="613195"/>
    <lineage>
        <taxon>Bacteria</taxon>
        <taxon>Pseudomonadati</taxon>
        <taxon>Pseudomonadota</taxon>
        <taxon>Betaproteobacteria</taxon>
        <taxon>Neisseriales</taxon>
        <taxon>Chitinibacteraceae</taxon>
        <taxon>Jeongeupia</taxon>
    </lineage>
</organism>
<dbReference type="InterPro" id="IPR007815">
    <property type="entry name" value="Emycin_Estase"/>
</dbReference>
<protein>
    <submittedName>
        <fullName evidence="1">Erythromycin esterase family protein</fullName>
    </submittedName>
</protein>
<dbReference type="Gene3D" id="3.30.1870.10">
    <property type="entry name" value="EreA-like, domain 2"/>
    <property type="match status" value="1"/>
</dbReference>
<comment type="caution">
    <text evidence="1">The sequence shown here is derived from an EMBL/GenBank/DDBJ whole genome shotgun (WGS) entry which is preliminary data.</text>
</comment>
<dbReference type="Gene3D" id="3.40.1660.10">
    <property type="entry name" value="EreA-like (biosynthetic domain)"/>
    <property type="match status" value="1"/>
</dbReference>
<dbReference type="SUPFAM" id="SSF159501">
    <property type="entry name" value="EreA/ChaN-like"/>
    <property type="match status" value="1"/>
</dbReference>
<name>A0ABS2BPV2_9NEIS</name>